<dbReference type="EMBL" id="ML009768">
    <property type="protein sequence ID" value="RKO96619.1"/>
    <property type="molecule type" value="Genomic_DNA"/>
</dbReference>
<sequence>MAIHRWAHSATRMAYPSCRLASTVTMATWITAANAALVVPASTQASSLATSPLMAAAATRMASCMPSSVLETLPTGAPLFSAMPTASIFGTASIPSSAGIAATEAAESTVQAASGTRPEIAAEALLAQCRLISASCDVLDDS</sequence>
<protein>
    <submittedName>
        <fullName evidence="1">Uncharacterized protein</fullName>
    </submittedName>
</protein>
<dbReference type="AlphaFoldDB" id="A0A4P9WTN1"/>
<name>A0A4P9WTN1_9FUNG</name>
<dbReference type="Proteomes" id="UP000268535">
    <property type="component" value="Unassembled WGS sequence"/>
</dbReference>
<organism evidence="1 2">
    <name type="scientific">Caulochytrium protostelioides</name>
    <dbReference type="NCBI Taxonomy" id="1555241"/>
    <lineage>
        <taxon>Eukaryota</taxon>
        <taxon>Fungi</taxon>
        <taxon>Fungi incertae sedis</taxon>
        <taxon>Chytridiomycota</taxon>
        <taxon>Chytridiomycota incertae sedis</taxon>
        <taxon>Chytridiomycetes</taxon>
        <taxon>Caulochytriales</taxon>
        <taxon>Caulochytriaceae</taxon>
        <taxon>Caulochytrium</taxon>
    </lineage>
</organism>
<proteinExistence type="predicted"/>
<evidence type="ECO:0000313" key="1">
    <source>
        <dbReference type="EMBL" id="RKO96619.1"/>
    </source>
</evidence>
<evidence type="ECO:0000313" key="2">
    <source>
        <dbReference type="Proteomes" id="UP000268535"/>
    </source>
</evidence>
<accession>A0A4P9WTN1</accession>
<reference evidence="2" key="1">
    <citation type="journal article" date="2018" name="Nat. Microbiol.">
        <title>Leveraging single-cell genomics to expand the fungal tree of life.</title>
        <authorList>
            <person name="Ahrendt S.R."/>
            <person name="Quandt C.A."/>
            <person name="Ciobanu D."/>
            <person name="Clum A."/>
            <person name="Salamov A."/>
            <person name="Andreopoulos B."/>
            <person name="Cheng J.F."/>
            <person name="Woyke T."/>
            <person name="Pelin A."/>
            <person name="Henrissat B."/>
            <person name="Reynolds N.K."/>
            <person name="Benny G.L."/>
            <person name="Smith M.E."/>
            <person name="James T.Y."/>
            <person name="Grigoriev I.V."/>
        </authorList>
    </citation>
    <scope>NUCLEOTIDE SEQUENCE [LARGE SCALE GENOMIC DNA]</scope>
    <source>
        <strain evidence="2">ATCC 52028</strain>
    </source>
</reference>
<gene>
    <name evidence="1" type="ORF">CAUPRSCDRAFT_11691</name>
</gene>